<gene>
    <name evidence="2" type="ORF">SOJ16_002024</name>
</gene>
<organism evidence="2 3">
    <name type="scientific">Anaerocellum danielii</name>
    <dbReference type="NCBI Taxonomy" id="1387557"/>
    <lineage>
        <taxon>Bacteria</taxon>
        <taxon>Bacillati</taxon>
        <taxon>Bacillota</taxon>
        <taxon>Bacillota incertae sedis</taxon>
        <taxon>Caldicellulosiruptorales</taxon>
        <taxon>Caldicellulosiruptoraceae</taxon>
        <taxon>Anaerocellum</taxon>
    </lineage>
</organism>
<sequence>MLKLFFRNRKGNAELIGALIALPVLISLSLNPILMFLDLQKYSRLDEIAKTYIIKMETTGGLTPEDYGQLLNDLASAGFDISQAKIDYTPYPVEFGEEVALKITVPLTMKRIVLIKAGGLSNDTIQATVGPYTSVSKKNLE</sequence>
<accession>A0ABZ0U0L7</accession>
<feature type="transmembrane region" description="Helical" evidence="1">
    <location>
        <begin position="15"/>
        <end position="37"/>
    </location>
</feature>
<evidence type="ECO:0000313" key="3">
    <source>
        <dbReference type="Proteomes" id="UP001322744"/>
    </source>
</evidence>
<dbReference type="Proteomes" id="UP001322744">
    <property type="component" value="Chromosome"/>
</dbReference>
<evidence type="ECO:0000313" key="2">
    <source>
        <dbReference type="EMBL" id="WPX08158.1"/>
    </source>
</evidence>
<name>A0ABZ0U0L7_9FIRM</name>
<keyword evidence="1" id="KW-0472">Membrane</keyword>
<keyword evidence="1" id="KW-0812">Transmembrane</keyword>
<keyword evidence="1" id="KW-1133">Transmembrane helix</keyword>
<keyword evidence="3" id="KW-1185">Reference proteome</keyword>
<dbReference type="EMBL" id="CP139957">
    <property type="protein sequence ID" value="WPX08158.1"/>
    <property type="molecule type" value="Genomic_DNA"/>
</dbReference>
<proteinExistence type="predicted"/>
<evidence type="ECO:0008006" key="4">
    <source>
        <dbReference type="Google" id="ProtNLM"/>
    </source>
</evidence>
<evidence type="ECO:0000256" key="1">
    <source>
        <dbReference type="SAM" id="Phobius"/>
    </source>
</evidence>
<dbReference type="RefSeq" id="WP_045175458.1">
    <property type="nucleotide sequence ID" value="NZ_CP139957.1"/>
</dbReference>
<reference evidence="2 3" key="1">
    <citation type="submission" date="2023-12" db="EMBL/GenBank/DDBJ databases">
        <authorList>
            <person name="Manesh M.J.H."/>
            <person name="Bing R.G."/>
            <person name="Willard D.J."/>
            <person name="Kelly R.M."/>
        </authorList>
    </citation>
    <scope>NUCLEOTIDE SEQUENCE [LARGE SCALE GENOMIC DNA]</scope>
    <source>
        <strain evidence="2 3">DSM 8977</strain>
    </source>
</reference>
<protein>
    <recommendedName>
        <fullName evidence="4">DUF4320 family protein</fullName>
    </recommendedName>
</protein>